<dbReference type="AlphaFoldDB" id="A0A1S3IV36"/>
<dbReference type="GO" id="GO:0046872">
    <property type="term" value="F:metal ion binding"/>
    <property type="evidence" value="ECO:0007669"/>
    <property type="project" value="UniProtKB-UniRule"/>
</dbReference>
<feature type="binding site" evidence="5">
    <location>
        <position position="202"/>
    </location>
    <ligand>
        <name>a divalent metal cation</name>
        <dbReference type="ChEBI" id="CHEBI:60240"/>
        <label>1</label>
    </ligand>
</feature>
<organism evidence="8 9">
    <name type="scientific">Lingula anatina</name>
    <name type="common">Brachiopod</name>
    <name type="synonym">Lingula unguis</name>
    <dbReference type="NCBI Taxonomy" id="7574"/>
    <lineage>
        <taxon>Eukaryota</taxon>
        <taxon>Metazoa</taxon>
        <taxon>Spiralia</taxon>
        <taxon>Lophotrochozoa</taxon>
        <taxon>Brachiopoda</taxon>
        <taxon>Linguliformea</taxon>
        <taxon>Lingulata</taxon>
        <taxon>Lingulida</taxon>
        <taxon>Linguloidea</taxon>
        <taxon>Lingulidae</taxon>
        <taxon>Lingula</taxon>
    </lineage>
</organism>
<dbReference type="PRINTS" id="PR00599">
    <property type="entry name" value="MAPEPTIDASE"/>
</dbReference>
<evidence type="ECO:0000313" key="9">
    <source>
        <dbReference type="RefSeq" id="XP_013402062.1"/>
    </source>
</evidence>
<dbReference type="SUPFAM" id="SSF55920">
    <property type="entry name" value="Creatinase/aminopeptidase"/>
    <property type="match status" value="1"/>
</dbReference>
<protein>
    <recommendedName>
        <fullName evidence="6">Methionine aminopeptidase</fullName>
        <ecNumber evidence="6">3.4.11.18</ecNumber>
    </recommendedName>
</protein>
<evidence type="ECO:0000259" key="7">
    <source>
        <dbReference type="Pfam" id="PF00557"/>
    </source>
</evidence>
<proteinExistence type="inferred from homology"/>
<feature type="binding site" evidence="5">
    <location>
        <position position="353"/>
    </location>
    <ligand>
        <name>a divalent metal cation</name>
        <dbReference type="ChEBI" id="CHEBI:60240"/>
        <label>2</label>
        <note>catalytic</note>
    </ligand>
</feature>
<evidence type="ECO:0000256" key="2">
    <source>
        <dbReference type="ARBA" id="ARBA00022670"/>
    </source>
</evidence>
<comment type="function">
    <text evidence="6">Cotranslationally removes the N-terminal methionine from nascent proteins. The N-terminal methionine is often cleaved when the second residue in the primary sequence is small and uncharged (Met-Ala-, Cys, Gly, Pro, Ser, Thr, or Val).</text>
</comment>
<dbReference type="InterPro" id="IPR002467">
    <property type="entry name" value="Pept_M24A_MAP1"/>
</dbReference>
<evidence type="ECO:0000256" key="5">
    <source>
        <dbReference type="HAMAP-Rule" id="MF_03174"/>
    </source>
</evidence>
<evidence type="ECO:0000256" key="6">
    <source>
        <dbReference type="RuleBase" id="RU003653"/>
    </source>
</evidence>
<comment type="catalytic activity">
    <reaction evidence="5 6">
        <text>Release of N-terminal amino acids, preferentially methionine, from peptides and arylamides.</text>
        <dbReference type="EC" id="3.4.11.18"/>
    </reaction>
</comment>
<dbReference type="PANTHER" id="PTHR43330">
    <property type="entry name" value="METHIONINE AMINOPEPTIDASE"/>
    <property type="match status" value="1"/>
</dbReference>
<dbReference type="InParanoid" id="A0A1S3IV36"/>
<dbReference type="NCBIfam" id="TIGR00500">
    <property type="entry name" value="met_pdase_I"/>
    <property type="match status" value="1"/>
</dbReference>
<comment type="similarity">
    <text evidence="5">Belongs to the peptidase M24A family. Methionine aminopeptidase type 1 subfamily.</text>
</comment>
<feature type="binding site" evidence="5">
    <location>
        <position position="276"/>
    </location>
    <ligand>
        <name>a divalent metal cation</name>
        <dbReference type="ChEBI" id="CHEBI:60240"/>
        <label>2</label>
        <note>catalytic</note>
    </ligand>
</feature>
<sequence length="368" mass="40924">MQKRMCVIISQATHQTRSYLTRNVSQKQSYFIPNQQQLPTSSNSVSMRKDNILKSDIGRNVYIMQKRSLCTRVRHRVVKPGTVGPERLVPRHIPRPSYVSETWTPGQSGIIIKNERQIAGIWEACQVALNVLNLASRQLTVGMTTDDIDKLVHETCIAYGAYPSTLRYKGFPKSVCTSVNNVVCHGIPDNCPLVDGDIINIDVTVYYKGFHGDVNKTYPIGSVDEEGLHLVRMAEHACVTGIQACGPGVKFAEIGKAIEPEMKEAGLTVIPLFCGHGIGEDFHEPPDIYHIANEESVEMKEGMVFTVGKFRHTEKRMLIEGEPIISEGGSNVEFLEDGWTVVTSDESRTAAWEHTVVITRDGVEVLTL</sequence>
<dbReference type="STRING" id="7574.A0A1S3IV36"/>
<keyword evidence="4 5" id="KW-0378">Hydrolase</keyword>
<dbReference type="EC" id="3.4.11.18" evidence="6"/>
<dbReference type="PANTHER" id="PTHR43330:SF8">
    <property type="entry name" value="METHIONINE AMINOPEPTIDASE 1D, MITOCHONDRIAL"/>
    <property type="match status" value="1"/>
</dbReference>
<dbReference type="RefSeq" id="XP_013402062.1">
    <property type="nucleotide sequence ID" value="XM_013546608.1"/>
</dbReference>
<evidence type="ECO:0000313" key="8">
    <source>
        <dbReference type="Proteomes" id="UP000085678"/>
    </source>
</evidence>
<dbReference type="CDD" id="cd01086">
    <property type="entry name" value="MetAP1"/>
    <property type="match status" value="1"/>
</dbReference>
<keyword evidence="1 5" id="KW-0031">Aminopeptidase</keyword>
<feature type="binding site" evidence="5">
    <location>
        <position position="213"/>
    </location>
    <ligand>
        <name>a divalent metal cation</name>
        <dbReference type="ChEBI" id="CHEBI:60240"/>
        <label>2</label>
        <note>catalytic</note>
    </ligand>
</feature>
<dbReference type="Gene3D" id="3.90.230.10">
    <property type="entry name" value="Creatinase/methionine aminopeptidase superfamily"/>
    <property type="match status" value="1"/>
</dbReference>
<dbReference type="GO" id="GO:0006508">
    <property type="term" value="P:proteolysis"/>
    <property type="evidence" value="ECO:0007669"/>
    <property type="project" value="UniProtKB-KW"/>
</dbReference>
<keyword evidence="2 5" id="KW-0645">Protease</keyword>
<dbReference type="InterPro" id="IPR001714">
    <property type="entry name" value="Pept_M24_MAP"/>
</dbReference>
<feature type="binding site" evidence="5">
    <location>
        <position position="353"/>
    </location>
    <ligand>
        <name>a divalent metal cation</name>
        <dbReference type="ChEBI" id="CHEBI:60240"/>
        <label>1</label>
    </ligand>
</feature>
<dbReference type="KEGG" id="lak:106167748"/>
<feature type="binding site" evidence="5">
    <location>
        <position position="213"/>
    </location>
    <ligand>
        <name>a divalent metal cation</name>
        <dbReference type="ChEBI" id="CHEBI:60240"/>
        <label>1</label>
    </ligand>
</feature>
<dbReference type="InterPro" id="IPR000994">
    <property type="entry name" value="Pept_M24"/>
</dbReference>
<dbReference type="GO" id="GO:0070006">
    <property type="term" value="F:metalloaminopeptidase activity"/>
    <property type="evidence" value="ECO:0007669"/>
    <property type="project" value="UniProtKB-UniRule"/>
</dbReference>
<dbReference type="Pfam" id="PF00557">
    <property type="entry name" value="Peptidase_M24"/>
    <property type="match status" value="1"/>
</dbReference>
<feature type="binding site" evidence="5">
    <location>
        <position position="185"/>
    </location>
    <ligand>
        <name>substrate</name>
    </ligand>
</feature>
<reference evidence="9" key="1">
    <citation type="submission" date="2025-08" db="UniProtKB">
        <authorList>
            <consortium name="RefSeq"/>
        </authorList>
    </citation>
    <scope>IDENTIFICATION</scope>
    <source>
        <tissue evidence="9">Gonads</tissue>
    </source>
</reference>
<evidence type="ECO:0000256" key="3">
    <source>
        <dbReference type="ARBA" id="ARBA00022723"/>
    </source>
</evidence>
<feature type="binding site" evidence="5">
    <location>
        <position position="322"/>
    </location>
    <ligand>
        <name>a divalent metal cation</name>
        <dbReference type="ChEBI" id="CHEBI:60240"/>
        <label>2</label>
        <note>catalytic</note>
    </ligand>
</feature>
<dbReference type="HAMAP" id="MF_01974">
    <property type="entry name" value="MetAP_1"/>
    <property type="match status" value="1"/>
</dbReference>
<dbReference type="GeneID" id="106167748"/>
<dbReference type="Proteomes" id="UP000085678">
    <property type="component" value="Unplaced"/>
</dbReference>
<dbReference type="OrthoDB" id="3209743at2759"/>
<gene>
    <name evidence="9" type="primary">LOC106167748</name>
</gene>
<accession>A0A1S3IV36</accession>
<comment type="cofactor">
    <cofactor evidence="5">
        <name>Co(2+)</name>
        <dbReference type="ChEBI" id="CHEBI:48828"/>
    </cofactor>
    <cofactor evidence="5">
        <name>Zn(2+)</name>
        <dbReference type="ChEBI" id="CHEBI:29105"/>
    </cofactor>
    <cofactor evidence="5">
        <name>Mn(2+)</name>
        <dbReference type="ChEBI" id="CHEBI:29035"/>
    </cofactor>
    <cofactor evidence="5">
        <name>Fe(2+)</name>
        <dbReference type="ChEBI" id="CHEBI:29033"/>
    </cofactor>
    <text evidence="5">Binds 2 divalent metal cations per subunit. Has a high-affinity and a low affinity metal-binding site. The true nature of the physiological cofactor is under debate. The enzyme is active with cobalt, zinc, manganese or divalent iron ions. Most likely, methionine aminopeptidases function as mononuclear Fe(2+)-metalloproteases under physiological conditions, and the catalytically relevant metal-binding site has been assigned to the histidine-containing high-affinity site.</text>
</comment>
<dbReference type="InterPro" id="IPR036005">
    <property type="entry name" value="Creatinase/aminopeptidase-like"/>
</dbReference>
<evidence type="ECO:0000256" key="1">
    <source>
        <dbReference type="ARBA" id="ARBA00022438"/>
    </source>
</evidence>
<feature type="binding site" evidence="5">
    <location>
        <position position="283"/>
    </location>
    <ligand>
        <name>substrate</name>
    </ligand>
</feature>
<keyword evidence="3 5" id="KW-0479">Metal-binding</keyword>
<feature type="domain" description="Peptidase M24" evidence="7">
    <location>
        <begin position="121"/>
        <end position="359"/>
    </location>
</feature>
<keyword evidence="8" id="KW-1185">Reference proteome</keyword>
<name>A0A1S3IV36_LINAN</name>
<dbReference type="GO" id="GO:0004239">
    <property type="term" value="F:initiator methionyl aminopeptidase activity"/>
    <property type="evidence" value="ECO:0007669"/>
    <property type="project" value="UniProtKB-UniRule"/>
</dbReference>
<evidence type="ECO:0000256" key="4">
    <source>
        <dbReference type="ARBA" id="ARBA00022801"/>
    </source>
</evidence>
<dbReference type="FunCoup" id="A0A1S3IV36">
    <property type="interactions" value="188"/>
</dbReference>